<organism evidence="5 6">
    <name type="scientific">Nocardioides phosphati</name>
    <dbReference type="NCBI Taxonomy" id="1867775"/>
    <lineage>
        <taxon>Bacteria</taxon>
        <taxon>Bacillati</taxon>
        <taxon>Actinomycetota</taxon>
        <taxon>Actinomycetes</taxon>
        <taxon>Propionibacteriales</taxon>
        <taxon>Nocardioidaceae</taxon>
        <taxon>Nocardioides</taxon>
    </lineage>
</organism>
<reference evidence="6" key="1">
    <citation type="journal article" date="2019" name="Int. J. Syst. Evol. Microbiol.">
        <title>The Global Catalogue of Microorganisms (GCM) 10K type strain sequencing project: providing services to taxonomists for standard genome sequencing and annotation.</title>
        <authorList>
            <consortium name="The Broad Institute Genomics Platform"/>
            <consortium name="The Broad Institute Genome Sequencing Center for Infectious Disease"/>
            <person name="Wu L."/>
            <person name="Ma J."/>
        </authorList>
    </citation>
    <scope>NUCLEOTIDE SEQUENCE [LARGE SCALE GENOMIC DNA]</scope>
    <source>
        <strain evidence="6">CGMCC 4.7371</strain>
    </source>
</reference>
<dbReference type="PANTHER" id="PTHR45947:SF3">
    <property type="entry name" value="SULFOQUINOVOSYL TRANSFERASE SQD2"/>
    <property type="match status" value="1"/>
</dbReference>
<protein>
    <submittedName>
        <fullName evidence="5">GDP-mannose-dependent alpha-mannosyltransferase</fullName>
    </submittedName>
</protein>
<dbReference type="InterPro" id="IPR050194">
    <property type="entry name" value="Glycosyltransferase_grp1"/>
</dbReference>
<dbReference type="PANTHER" id="PTHR45947">
    <property type="entry name" value="SULFOQUINOVOSYL TRANSFERASE SQD2"/>
    <property type="match status" value="1"/>
</dbReference>
<dbReference type="RefSeq" id="WP_188782019.1">
    <property type="nucleotide sequence ID" value="NZ_BMNI01000001.1"/>
</dbReference>
<sequence>MRIAVSAEAFYPATDADTRTAKALVDHLVDTGHEVLVLAPGPGLADYRRQRVARINVREGRGAQVRAALTAFAPDRVVALSPTKVGRKVLKHARALGVPPLVVQAAPVGPLDAEVWSRSVAPRADHVVATAEWMVARCRDLGAPGARLWLPGVDSRAFSPALRDERLHDSWARARAKAGPRVVVGHAGPLKRSHGVRRLADVARVPGVRLVVIGEGKQQAWLAAQVPDVRLTGRLPDAELATALASLDLLVQPSSLETCGHLVRAAMASGVPVVAPATGGAEAILRDGDTGMLHDPRSPADLRRTVAALLADADLRDRIGRAARAEAERRDWPTALTELLGQHVSADSGCASVSPQTGSDERRLA</sequence>
<accession>A0ABQ2N6Q4</accession>
<evidence type="ECO:0000256" key="2">
    <source>
        <dbReference type="ARBA" id="ARBA00022679"/>
    </source>
</evidence>
<keyword evidence="6" id="KW-1185">Reference proteome</keyword>
<dbReference type="Proteomes" id="UP000655410">
    <property type="component" value="Unassembled WGS sequence"/>
</dbReference>
<evidence type="ECO:0000313" key="5">
    <source>
        <dbReference type="EMBL" id="GGO84445.1"/>
    </source>
</evidence>
<evidence type="ECO:0000259" key="4">
    <source>
        <dbReference type="Pfam" id="PF13579"/>
    </source>
</evidence>
<feature type="domain" description="Glycosyltransferase subfamily 4-like N-terminal" evidence="4">
    <location>
        <begin position="19"/>
        <end position="147"/>
    </location>
</feature>
<feature type="domain" description="Glycosyl transferase family 1" evidence="3">
    <location>
        <begin position="182"/>
        <end position="325"/>
    </location>
</feature>
<dbReference type="InterPro" id="IPR028098">
    <property type="entry name" value="Glyco_trans_4-like_N"/>
</dbReference>
<name>A0ABQ2N6Q4_9ACTN</name>
<dbReference type="InterPro" id="IPR001296">
    <property type="entry name" value="Glyco_trans_1"/>
</dbReference>
<dbReference type="EMBL" id="BMNI01000001">
    <property type="protein sequence ID" value="GGO84445.1"/>
    <property type="molecule type" value="Genomic_DNA"/>
</dbReference>
<keyword evidence="2" id="KW-0808">Transferase</keyword>
<evidence type="ECO:0000313" key="6">
    <source>
        <dbReference type="Proteomes" id="UP000655410"/>
    </source>
</evidence>
<dbReference type="Pfam" id="PF13579">
    <property type="entry name" value="Glyco_trans_4_4"/>
    <property type="match status" value="1"/>
</dbReference>
<dbReference type="Gene3D" id="3.40.50.2000">
    <property type="entry name" value="Glycogen Phosphorylase B"/>
    <property type="match status" value="2"/>
</dbReference>
<evidence type="ECO:0000256" key="1">
    <source>
        <dbReference type="ARBA" id="ARBA00022676"/>
    </source>
</evidence>
<comment type="caution">
    <text evidence="5">The sequence shown here is derived from an EMBL/GenBank/DDBJ whole genome shotgun (WGS) entry which is preliminary data.</text>
</comment>
<gene>
    <name evidence="5" type="ORF">GCM10011584_02000</name>
</gene>
<keyword evidence="1" id="KW-0328">Glycosyltransferase</keyword>
<proteinExistence type="predicted"/>
<evidence type="ECO:0000259" key="3">
    <source>
        <dbReference type="Pfam" id="PF00534"/>
    </source>
</evidence>
<dbReference type="Pfam" id="PF00534">
    <property type="entry name" value="Glycos_transf_1"/>
    <property type="match status" value="1"/>
</dbReference>
<dbReference type="SUPFAM" id="SSF53756">
    <property type="entry name" value="UDP-Glycosyltransferase/glycogen phosphorylase"/>
    <property type="match status" value="1"/>
</dbReference>